<dbReference type="GO" id="GO:0005737">
    <property type="term" value="C:cytoplasm"/>
    <property type="evidence" value="ECO:0007669"/>
    <property type="project" value="UniProtKB-SubCell"/>
</dbReference>
<dbReference type="Gene3D" id="3.40.50.2300">
    <property type="match status" value="1"/>
</dbReference>
<dbReference type="Pfam" id="PF00196">
    <property type="entry name" value="GerE"/>
    <property type="match status" value="1"/>
</dbReference>
<evidence type="ECO:0000313" key="10">
    <source>
        <dbReference type="Proteomes" id="UP000682134"/>
    </source>
</evidence>
<dbReference type="PROSITE" id="PS50110">
    <property type="entry name" value="RESPONSE_REGULATORY"/>
    <property type="match status" value="1"/>
</dbReference>
<dbReference type="SMART" id="SM00448">
    <property type="entry name" value="REC"/>
    <property type="match status" value="1"/>
</dbReference>
<dbReference type="InterPro" id="IPR001789">
    <property type="entry name" value="Sig_transdc_resp-reg_receiver"/>
</dbReference>
<dbReference type="PANTHER" id="PTHR43214:SF24">
    <property type="entry name" value="TRANSCRIPTIONAL REGULATORY PROTEIN NARL-RELATED"/>
    <property type="match status" value="1"/>
</dbReference>
<evidence type="ECO:0000256" key="1">
    <source>
        <dbReference type="ARBA" id="ARBA00004496"/>
    </source>
</evidence>
<feature type="modified residue" description="4-aspartylphosphate" evidence="6">
    <location>
        <position position="54"/>
    </location>
</feature>
<evidence type="ECO:0000259" key="7">
    <source>
        <dbReference type="PROSITE" id="PS50043"/>
    </source>
</evidence>
<comment type="subcellular location">
    <subcellularLocation>
        <location evidence="1">Cytoplasm</location>
    </subcellularLocation>
</comment>
<dbReference type="GO" id="GO:0006355">
    <property type="term" value="P:regulation of DNA-templated transcription"/>
    <property type="evidence" value="ECO:0007669"/>
    <property type="project" value="InterPro"/>
</dbReference>
<dbReference type="InterPro" id="IPR039420">
    <property type="entry name" value="WalR-like"/>
</dbReference>
<sequence length="222" mass="25079">MINTIIVEDQELIRKSLMIVLESMSDVKVIGLAGNGKEAIRLCESSVPEIILMDIQMPIMDGVQATKEIKERWPEAKVIILTTFQDITHVRNALNAGAEGYILKAVNPQFLVKGIELVYHGGTLIPQHLAKEVFFNMSEEEENRDELSYELNEKNPYGLNKQEFKVLKYLAQGLQNKAISELMYLSLGTVKNYISTIYSKLNVKNRSAAIMKAMEESLISKK</sequence>
<dbReference type="CDD" id="cd17535">
    <property type="entry name" value="REC_NarL-like"/>
    <property type="match status" value="1"/>
</dbReference>
<dbReference type="PANTHER" id="PTHR43214">
    <property type="entry name" value="TWO-COMPONENT RESPONSE REGULATOR"/>
    <property type="match status" value="1"/>
</dbReference>
<evidence type="ECO:0000256" key="5">
    <source>
        <dbReference type="ARBA" id="ARBA00023163"/>
    </source>
</evidence>
<keyword evidence="2 6" id="KW-0597">Phosphoprotein</keyword>
<evidence type="ECO:0000256" key="6">
    <source>
        <dbReference type="PROSITE-ProRule" id="PRU00169"/>
    </source>
</evidence>
<feature type="domain" description="HTH luxR-type" evidence="7">
    <location>
        <begin position="152"/>
        <end position="217"/>
    </location>
</feature>
<keyword evidence="5" id="KW-0804">Transcription</keyword>
<dbReference type="PROSITE" id="PS50043">
    <property type="entry name" value="HTH_LUXR_2"/>
    <property type="match status" value="1"/>
</dbReference>
<dbReference type="RefSeq" id="WP_209406912.1">
    <property type="nucleotide sequence ID" value="NZ_JAGIYQ010000012.1"/>
</dbReference>
<accession>A0A940SHU8</accession>
<dbReference type="SUPFAM" id="SSF52172">
    <property type="entry name" value="CheY-like"/>
    <property type="match status" value="1"/>
</dbReference>
<dbReference type="InterPro" id="IPR000792">
    <property type="entry name" value="Tscrpt_reg_LuxR_C"/>
</dbReference>
<keyword evidence="3" id="KW-0805">Transcription regulation</keyword>
<evidence type="ECO:0000313" key="9">
    <source>
        <dbReference type="EMBL" id="MBP0726572.1"/>
    </source>
</evidence>
<dbReference type="Pfam" id="PF00072">
    <property type="entry name" value="Response_reg"/>
    <property type="match status" value="1"/>
</dbReference>
<feature type="domain" description="Response regulatory" evidence="8">
    <location>
        <begin position="3"/>
        <end position="119"/>
    </location>
</feature>
<keyword evidence="4" id="KW-0238">DNA-binding</keyword>
<comment type="caution">
    <text evidence="9">The sequence shown here is derived from an EMBL/GenBank/DDBJ whole genome shotgun (WGS) entry which is preliminary data.</text>
</comment>
<evidence type="ECO:0000256" key="3">
    <source>
        <dbReference type="ARBA" id="ARBA00023015"/>
    </source>
</evidence>
<gene>
    <name evidence="9" type="ORF">J5Y03_15530</name>
</gene>
<dbReference type="GO" id="GO:0000160">
    <property type="term" value="P:phosphorelay signal transduction system"/>
    <property type="evidence" value="ECO:0007669"/>
    <property type="project" value="InterPro"/>
</dbReference>
<dbReference type="PRINTS" id="PR00038">
    <property type="entry name" value="HTHLUXR"/>
</dbReference>
<proteinExistence type="predicted"/>
<keyword evidence="10" id="KW-1185">Reference proteome</keyword>
<dbReference type="SMART" id="SM00421">
    <property type="entry name" value="HTH_LUXR"/>
    <property type="match status" value="1"/>
</dbReference>
<dbReference type="InterPro" id="IPR016032">
    <property type="entry name" value="Sig_transdc_resp-reg_C-effctor"/>
</dbReference>
<evidence type="ECO:0000259" key="8">
    <source>
        <dbReference type="PROSITE" id="PS50110"/>
    </source>
</evidence>
<dbReference type="SUPFAM" id="SSF46894">
    <property type="entry name" value="C-terminal effector domain of the bipartite response regulators"/>
    <property type="match status" value="1"/>
</dbReference>
<dbReference type="EMBL" id="JAGIYQ010000012">
    <property type="protein sequence ID" value="MBP0726572.1"/>
    <property type="molecule type" value="Genomic_DNA"/>
</dbReference>
<dbReference type="InterPro" id="IPR011006">
    <property type="entry name" value="CheY-like_superfamily"/>
</dbReference>
<organism evidence="9 10">
    <name type="scientific">Gottfriedia endophytica</name>
    <dbReference type="NCBI Taxonomy" id="2820819"/>
    <lineage>
        <taxon>Bacteria</taxon>
        <taxon>Bacillati</taxon>
        <taxon>Bacillota</taxon>
        <taxon>Bacilli</taxon>
        <taxon>Bacillales</taxon>
        <taxon>Bacillaceae</taxon>
        <taxon>Gottfriedia</taxon>
    </lineage>
</organism>
<evidence type="ECO:0000256" key="2">
    <source>
        <dbReference type="ARBA" id="ARBA00022553"/>
    </source>
</evidence>
<dbReference type="InterPro" id="IPR058245">
    <property type="entry name" value="NreC/VraR/RcsB-like_REC"/>
</dbReference>
<dbReference type="GO" id="GO:0003677">
    <property type="term" value="F:DNA binding"/>
    <property type="evidence" value="ECO:0007669"/>
    <property type="project" value="UniProtKB-KW"/>
</dbReference>
<dbReference type="CDD" id="cd06170">
    <property type="entry name" value="LuxR_C_like"/>
    <property type="match status" value="1"/>
</dbReference>
<dbReference type="Proteomes" id="UP000682134">
    <property type="component" value="Unassembled WGS sequence"/>
</dbReference>
<evidence type="ECO:0000256" key="4">
    <source>
        <dbReference type="ARBA" id="ARBA00023125"/>
    </source>
</evidence>
<dbReference type="AlphaFoldDB" id="A0A940SHU8"/>
<reference evidence="9" key="1">
    <citation type="submission" date="2021-04" db="EMBL/GenBank/DDBJ databases">
        <title>Genome seq and assembly of Bacillus sp.</title>
        <authorList>
            <person name="Chhetri G."/>
        </authorList>
    </citation>
    <scope>NUCLEOTIDE SEQUENCE</scope>
    <source>
        <strain evidence="9">RG28</strain>
    </source>
</reference>
<name>A0A940SHU8_9BACI</name>
<protein>
    <submittedName>
        <fullName evidence="9">Response regulator transcription factor</fullName>
    </submittedName>
</protein>